<proteinExistence type="predicted"/>
<reference evidence="2" key="1">
    <citation type="submission" date="2020-05" db="EMBL/GenBank/DDBJ databases">
        <authorList>
            <person name="Chiriac C."/>
            <person name="Salcher M."/>
            <person name="Ghai R."/>
            <person name="Kavagutti S V."/>
        </authorList>
    </citation>
    <scope>NUCLEOTIDE SEQUENCE</scope>
</reference>
<dbReference type="EMBL" id="CAFBLU010000064">
    <property type="protein sequence ID" value="CAB4883409.1"/>
    <property type="molecule type" value="Genomic_DNA"/>
</dbReference>
<dbReference type="InterPro" id="IPR036397">
    <property type="entry name" value="RNaseH_sf"/>
</dbReference>
<protein>
    <submittedName>
        <fullName evidence="2">Unannotated protein</fullName>
    </submittedName>
</protein>
<accession>A0A6J7ETF4</accession>
<feature type="domain" description="RNase H type-1" evidence="1">
    <location>
        <begin position="1"/>
        <end position="130"/>
    </location>
</feature>
<organism evidence="2">
    <name type="scientific">freshwater metagenome</name>
    <dbReference type="NCBI Taxonomy" id="449393"/>
    <lineage>
        <taxon>unclassified sequences</taxon>
        <taxon>metagenomes</taxon>
        <taxon>ecological metagenomes</taxon>
    </lineage>
</organism>
<sequence length="133" mass="14131">MRLTLHCDGGSRGNPGPAGIGVVLTDDSGEVIAEVAERIGDATNNVAEYKAVIRGLERAQDLEATVVALVGDSELVAKQITGHYKVKHADMKPLHAEVKSLLESFDSWTIRTVPRAENSDADALVNAALDGLR</sequence>
<dbReference type="SUPFAM" id="SSF53098">
    <property type="entry name" value="Ribonuclease H-like"/>
    <property type="match status" value="1"/>
</dbReference>
<dbReference type="PROSITE" id="PS50879">
    <property type="entry name" value="RNASE_H_1"/>
    <property type="match status" value="1"/>
</dbReference>
<dbReference type="FunFam" id="3.30.420.10:FF:000076">
    <property type="entry name" value="RBR-type E3 ubiquitin transferase"/>
    <property type="match status" value="1"/>
</dbReference>
<gene>
    <name evidence="2" type="ORF">UFOPK3444_01667</name>
</gene>
<dbReference type="PANTHER" id="PTHR48475:SF1">
    <property type="entry name" value="RNASE H TYPE-1 DOMAIN-CONTAINING PROTEIN"/>
    <property type="match status" value="1"/>
</dbReference>
<evidence type="ECO:0000259" key="1">
    <source>
        <dbReference type="PROSITE" id="PS50879"/>
    </source>
</evidence>
<dbReference type="Gene3D" id="3.30.420.10">
    <property type="entry name" value="Ribonuclease H-like superfamily/Ribonuclease H"/>
    <property type="match status" value="1"/>
</dbReference>
<dbReference type="GO" id="GO:0004523">
    <property type="term" value="F:RNA-DNA hybrid ribonuclease activity"/>
    <property type="evidence" value="ECO:0007669"/>
    <property type="project" value="InterPro"/>
</dbReference>
<dbReference type="InterPro" id="IPR002156">
    <property type="entry name" value="RNaseH_domain"/>
</dbReference>
<dbReference type="CDD" id="cd09279">
    <property type="entry name" value="RNase_HI_like"/>
    <property type="match status" value="1"/>
</dbReference>
<dbReference type="InterPro" id="IPR012337">
    <property type="entry name" value="RNaseH-like_sf"/>
</dbReference>
<name>A0A6J7ETF4_9ZZZZ</name>
<dbReference type="GO" id="GO:0003676">
    <property type="term" value="F:nucleic acid binding"/>
    <property type="evidence" value="ECO:0007669"/>
    <property type="project" value="InterPro"/>
</dbReference>
<evidence type="ECO:0000313" key="2">
    <source>
        <dbReference type="EMBL" id="CAB4883409.1"/>
    </source>
</evidence>
<dbReference type="PANTHER" id="PTHR48475">
    <property type="entry name" value="RIBONUCLEASE H"/>
    <property type="match status" value="1"/>
</dbReference>
<dbReference type="Pfam" id="PF13456">
    <property type="entry name" value="RVT_3"/>
    <property type="match status" value="1"/>
</dbReference>
<dbReference type="AlphaFoldDB" id="A0A6J7ETF4"/>